<accession>A0AAN6NZS5</accession>
<feature type="compositionally biased region" description="Low complexity" evidence="2">
    <location>
        <begin position="953"/>
        <end position="968"/>
    </location>
</feature>
<protein>
    <submittedName>
        <fullName evidence="3">Uncharacterized protein</fullName>
    </submittedName>
</protein>
<feature type="compositionally biased region" description="Low complexity" evidence="2">
    <location>
        <begin position="1112"/>
        <end position="1127"/>
    </location>
</feature>
<dbReference type="EMBL" id="MU859097">
    <property type="protein sequence ID" value="KAK3953954.1"/>
    <property type="molecule type" value="Genomic_DNA"/>
</dbReference>
<feature type="compositionally biased region" description="Basic and acidic residues" evidence="2">
    <location>
        <begin position="1067"/>
        <end position="1102"/>
    </location>
</feature>
<evidence type="ECO:0000313" key="3">
    <source>
        <dbReference type="EMBL" id="KAK3953954.1"/>
    </source>
</evidence>
<feature type="region of interest" description="Disordered" evidence="2">
    <location>
        <begin position="442"/>
        <end position="462"/>
    </location>
</feature>
<evidence type="ECO:0000256" key="1">
    <source>
        <dbReference type="SAM" id="Coils"/>
    </source>
</evidence>
<dbReference type="AlphaFoldDB" id="A0AAN6NZS5"/>
<sequence>MPDHSSSNHRIIYPKTSSQRPRHAKANMAPNTKPQADFYCLWKDETIRERLFDLLDKGDLCAVRATNLALSSLLTKRLFLRTHLTFTANTFTKQTRICALSRIGHHIEHLTFSFPHSDATFLPPLIHPTTGHEISFLYHPITSMAAALFRPKFTSSELGQILTEQYPPLFHAASNVPSFINAMRHLPNMRHLTIKTPGQDPKERYRRDCVDYALISLRISLERAPLTKLSKLSLSGVHPTAFNYLRHTPGSGYGVSPSAERRWRQIRKLYISVESWDFYHPDSPGLDHLKIMDEFIRWFAPRLEKFSFTWDGHRKGPCPIALGEDPLFAPAGGKRQHKKLSNESTDSMSPLPERPRRREMDMPRLKYLSVRNATMNASQVNGLVKRHMRTVKEFQFEEVLLVGEGTWDEALKPLFDEEERRAKSGKKGDIWCRRSISGSVESGSVMRQGQRRQMSGLSSTTDGCETLLTESSAATAMTTELLNADLETVLVNGGWLEDGVDALEVGVQEWAKGVSAAAASGLTTNTVIHDDGGADKRGSGTITTIREEGEEEVDVADLQMGTNMSVSTRIKKQRLRKKSSGKHRRGDDSITEEEEASESRRRDRERREHASDDERRHHSTEKEKDKGRHSRSKTKYSRRDESSDRHRSRSRSRHGTKHHRHHRREYPEDDPVTTLPTLPELKTLSEVNGADDEDLPQSPQPKNVPYTPPQLVTQRLPPSPPQSAGGASNKDKALPPPPPGYSSPTPPRSPPQMTEQDHRPSPRPSLDAPQATRLNITAPILNANPFPAVLSPTVYDPSSKTSPLLGISGPQNARGGAVGTLLFRDSTSSNPDGPSLFADLEAHVESEQDRAAALKKAREQVLEKLSKEFAHGPYGTPSARDSVDQPPPQPMARPQPPKRSNSHSIKSQIPSPFPLKRANSHNNHQTGTSTVHRRKHSGHHGHDSPAVMAALNASRARPSAAESAPTSAVTGDRDHEDMLAFSVPYHHHHADCGITCALATVPPPPHHNSATSSSLGLGARLKEGLFGIVRAGTPGFSRHGTPGPSRTGTPGISHMAGTETVVHRGRRSEDDAGRRHRERDCRERREERRDERSREEHRDQHGYKYGHGSLESSAGGTRSKGTSGTGSAYVPLMISSSVLGHKGN</sequence>
<feature type="compositionally biased region" description="Low complexity" evidence="2">
    <location>
        <begin position="1040"/>
        <end position="1051"/>
    </location>
</feature>
<keyword evidence="4" id="KW-1185">Reference proteome</keyword>
<feature type="compositionally biased region" description="Low complexity" evidence="2">
    <location>
        <begin position="672"/>
        <end position="684"/>
    </location>
</feature>
<feature type="region of interest" description="Disordered" evidence="2">
    <location>
        <begin position="1032"/>
        <end position="1128"/>
    </location>
</feature>
<dbReference type="Proteomes" id="UP001303222">
    <property type="component" value="Unassembled WGS sequence"/>
</dbReference>
<keyword evidence="1" id="KW-0175">Coiled coil</keyword>
<feature type="region of interest" description="Disordered" evidence="2">
    <location>
        <begin position="526"/>
        <end position="776"/>
    </location>
</feature>
<proteinExistence type="predicted"/>
<feature type="compositionally biased region" description="Pro residues" evidence="2">
    <location>
        <begin position="734"/>
        <end position="750"/>
    </location>
</feature>
<feature type="compositionally biased region" description="Basic residues" evidence="2">
    <location>
        <begin position="569"/>
        <end position="584"/>
    </location>
</feature>
<reference evidence="3" key="1">
    <citation type="journal article" date="2023" name="Mol. Phylogenet. Evol.">
        <title>Genome-scale phylogeny and comparative genomics of the fungal order Sordariales.</title>
        <authorList>
            <person name="Hensen N."/>
            <person name="Bonometti L."/>
            <person name="Westerberg I."/>
            <person name="Brannstrom I.O."/>
            <person name="Guillou S."/>
            <person name="Cros-Aarteil S."/>
            <person name="Calhoun S."/>
            <person name="Haridas S."/>
            <person name="Kuo A."/>
            <person name="Mondo S."/>
            <person name="Pangilinan J."/>
            <person name="Riley R."/>
            <person name="LaButti K."/>
            <person name="Andreopoulos B."/>
            <person name="Lipzen A."/>
            <person name="Chen C."/>
            <person name="Yan M."/>
            <person name="Daum C."/>
            <person name="Ng V."/>
            <person name="Clum A."/>
            <person name="Steindorff A."/>
            <person name="Ohm R.A."/>
            <person name="Martin F."/>
            <person name="Silar P."/>
            <person name="Natvig D.O."/>
            <person name="Lalanne C."/>
            <person name="Gautier V."/>
            <person name="Ament-Velasquez S.L."/>
            <person name="Kruys A."/>
            <person name="Hutchinson M.I."/>
            <person name="Powell A.J."/>
            <person name="Barry K."/>
            <person name="Miller A.N."/>
            <person name="Grigoriev I.V."/>
            <person name="Debuchy R."/>
            <person name="Gladieux P."/>
            <person name="Hiltunen Thoren M."/>
            <person name="Johannesson H."/>
        </authorList>
    </citation>
    <scope>NUCLEOTIDE SEQUENCE</scope>
    <source>
        <strain evidence="3">CBS 626.80</strain>
    </source>
</reference>
<feature type="coiled-coil region" evidence="1">
    <location>
        <begin position="837"/>
        <end position="864"/>
    </location>
</feature>
<evidence type="ECO:0000313" key="4">
    <source>
        <dbReference type="Proteomes" id="UP001303222"/>
    </source>
</evidence>
<comment type="caution">
    <text evidence="3">The sequence shown here is derived from an EMBL/GenBank/DDBJ whole genome shotgun (WGS) entry which is preliminary data.</text>
</comment>
<feature type="compositionally biased region" description="Basic and acidic residues" evidence="2">
    <location>
        <begin position="597"/>
        <end position="626"/>
    </location>
</feature>
<feature type="region of interest" description="Disordered" evidence="2">
    <location>
        <begin position="869"/>
        <end position="972"/>
    </location>
</feature>
<evidence type="ECO:0000256" key="2">
    <source>
        <dbReference type="SAM" id="MobiDB-lite"/>
    </source>
</evidence>
<gene>
    <name evidence="3" type="ORF">QBC32DRAFT_386104</name>
</gene>
<feature type="compositionally biased region" description="Basic residues" evidence="2">
    <location>
        <begin position="646"/>
        <end position="664"/>
    </location>
</feature>
<feature type="compositionally biased region" description="Polar residues" evidence="2">
    <location>
        <begin position="1"/>
        <end position="19"/>
    </location>
</feature>
<feature type="region of interest" description="Disordered" evidence="2">
    <location>
        <begin position="331"/>
        <end position="357"/>
    </location>
</feature>
<feature type="compositionally biased region" description="Basic residues" evidence="2">
    <location>
        <begin position="627"/>
        <end position="636"/>
    </location>
</feature>
<feature type="compositionally biased region" description="Polar residues" evidence="2">
    <location>
        <begin position="898"/>
        <end position="910"/>
    </location>
</feature>
<feature type="compositionally biased region" description="Polar residues" evidence="2">
    <location>
        <begin position="920"/>
        <end position="930"/>
    </location>
</feature>
<feature type="compositionally biased region" description="Basic and acidic residues" evidence="2">
    <location>
        <begin position="528"/>
        <end position="538"/>
    </location>
</feature>
<reference evidence="3" key="2">
    <citation type="submission" date="2023-06" db="EMBL/GenBank/DDBJ databases">
        <authorList>
            <consortium name="Lawrence Berkeley National Laboratory"/>
            <person name="Mondo S.J."/>
            <person name="Hensen N."/>
            <person name="Bonometti L."/>
            <person name="Westerberg I."/>
            <person name="Brannstrom I.O."/>
            <person name="Guillou S."/>
            <person name="Cros-Aarteil S."/>
            <person name="Calhoun S."/>
            <person name="Haridas S."/>
            <person name="Kuo A."/>
            <person name="Pangilinan J."/>
            <person name="Riley R."/>
            <person name="Labutti K."/>
            <person name="Andreopoulos B."/>
            <person name="Lipzen A."/>
            <person name="Chen C."/>
            <person name="Yanf M."/>
            <person name="Daum C."/>
            <person name="Ng V."/>
            <person name="Clum A."/>
            <person name="Steindorff A."/>
            <person name="Ohm R."/>
            <person name="Martin F."/>
            <person name="Silar P."/>
            <person name="Natvig D."/>
            <person name="Lalanne C."/>
            <person name="Gautier V."/>
            <person name="Ament-Velasquez S.L."/>
            <person name="Kruys A."/>
            <person name="Hutchinson M.I."/>
            <person name="Powell A.J."/>
            <person name="Barry K."/>
            <person name="Miller A.N."/>
            <person name="Grigoriev I.V."/>
            <person name="Debuchy R."/>
            <person name="Gladieux P."/>
            <person name="Thoren M.H."/>
            <person name="Johannesson H."/>
        </authorList>
    </citation>
    <scope>NUCLEOTIDE SEQUENCE</scope>
    <source>
        <strain evidence="3">CBS 626.80</strain>
    </source>
</reference>
<feature type="compositionally biased region" description="Pro residues" evidence="2">
    <location>
        <begin position="885"/>
        <end position="897"/>
    </location>
</feature>
<feature type="region of interest" description="Disordered" evidence="2">
    <location>
        <begin position="1"/>
        <end position="30"/>
    </location>
</feature>
<organism evidence="3 4">
    <name type="scientific">Pseudoneurospora amorphoporcata</name>
    <dbReference type="NCBI Taxonomy" id="241081"/>
    <lineage>
        <taxon>Eukaryota</taxon>
        <taxon>Fungi</taxon>
        <taxon>Dikarya</taxon>
        <taxon>Ascomycota</taxon>
        <taxon>Pezizomycotina</taxon>
        <taxon>Sordariomycetes</taxon>
        <taxon>Sordariomycetidae</taxon>
        <taxon>Sordariales</taxon>
        <taxon>Sordariaceae</taxon>
        <taxon>Pseudoneurospora</taxon>
    </lineage>
</organism>
<name>A0AAN6NZS5_9PEZI</name>